<dbReference type="FunFam" id="1.20.1090.10:FF:000001">
    <property type="entry name" value="Aldehyde-alcohol dehydrogenase"/>
    <property type="match status" value="1"/>
</dbReference>
<dbReference type="PANTHER" id="PTHR11496">
    <property type="entry name" value="ALCOHOL DEHYDROGENASE"/>
    <property type="match status" value="1"/>
</dbReference>
<dbReference type="InterPro" id="IPR039697">
    <property type="entry name" value="Alcohol_dehydrogenase_Fe"/>
</dbReference>
<sequence length="382" mass="40995">MHSISLLQPNKIVFGENAILQIQNDTIIASSNRILFLVATPLLDVVHELSEILKAKEKEVVCVEYTFLGEPTFSQFNSLISENEAFNPDCVIGVGGGSVLDCAKLLAALINNTQKLEDVVGIGLLNGRTINLICVPTTSGTGSEVSPNAILLNEETQAKSGIISPFLVPDACYLDPVLTISLPAKLTAETGIDALSHCIEAYTNKFAHPMVDVYALKGIKLISENLKKAYDNGNDIEARSALLLGSMYGGLCLGPVNTAAVHALSYGLGGKFHITHGLSNAMLMPEVLRFNLSANTKRHAEVALAMGVKNEGTDEIIALAGINQIEALSKACNIPQKLTDIGVAEHDIPELADIAMKVTRLLKNNPKEVTREDAIEIYKKLL</sequence>
<dbReference type="Proteomes" id="UP000032361">
    <property type="component" value="Unassembled WGS sequence"/>
</dbReference>
<evidence type="ECO:0000256" key="2">
    <source>
        <dbReference type="ARBA" id="ARBA00023002"/>
    </source>
</evidence>
<dbReference type="InterPro" id="IPR001670">
    <property type="entry name" value="ADH_Fe/GldA"/>
</dbReference>
<evidence type="ECO:0000259" key="3">
    <source>
        <dbReference type="Pfam" id="PF00465"/>
    </source>
</evidence>
<dbReference type="AlphaFoldDB" id="A0A0D7W5C7"/>
<dbReference type="CDD" id="cd08551">
    <property type="entry name" value="Fe-ADH"/>
    <property type="match status" value="1"/>
</dbReference>
<proteinExistence type="inferred from homology"/>
<keyword evidence="6" id="KW-1185">Reference proteome</keyword>
<dbReference type="RefSeq" id="WP_044624707.1">
    <property type="nucleotide sequence ID" value="NZ_JTDV01000001.1"/>
</dbReference>
<dbReference type="GO" id="GO:0046872">
    <property type="term" value="F:metal ion binding"/>
    <property type="evidence" value="ECO:0007669"/>
    <property type="project" value="InterPro"/>
</dbReference>
<organism evidence="5 6">
    <name type="scientific">Neotamlana nanhaiensis</name>
    <dbReference type="NCBI Taxonomy" id="1382798"/>
    <lineage>
        <taxon>Bacteria</taxon>
        <taxon>Pseudomonadati</taxon>
        <taxon>Bacteroidota</taxon>
        <taxon>Flavobacteriia</taxon>
        <taxon>Flavobacteriales</taxon>
        <taxon>Flavobacteriaceae</taxon>
        <taxon>Neotamlana</taxon>
    </lineage>
</organism>
<evidence type="ECO:0000259" key="4">
    <source>
        <dbReference type="Pfam" id="PF25137"/>
    </source>
</evidence>
<dbReference type="STRING" id="1382798.PK35_00435"/>
<dbReference type="SUPFAM" id="SSF56796">
    <property type="entry name" value="Dehydroquinate synthase-like"/>
    <property type="match status" value="1"/>
</dbReference>
<dbReference type="PANTHER" id="PTHR11496:SF102">
    <property type="entry name" value="ALCOHOL DEHYDROGENASE 4"/>
    <property type="match status" value="1"/>
</dbReference>
<feature type="domain" description="Alcohol dehydrogenase iron-type/glycerol dehydrogenase GldA" evidence="3">
    <location>
        <begin position="9"/>
        <end position="176"/>
    </location>
</feature>
<gene>
    <name evidence="5" type="ORF">PK35_00435</name>
</gene>
<protein>
    <submittedName>
        <fullName evidence="5">Alcohol dehydrogenase</fullName>
    </submittedName>
</protein>
<evidence type="ECO:0000313" key="5">
    <source>
        <dbReference type="EMBL" id="KJD34326.1"/>
    </source>
</evidence>
<evidence type="ECO:0000313" key="6">
    <source>
        <dbReference type="Proteomes" id="UP000032361"/>
    </source>
</evidence>
<dbReference type="PATRIC" id="fig|1382798.3.peg.90"/>
<dbReference type="Pfam" id="PF00465">
    <property type="entry name" value="Fe-ADH"/>
    <property type="match status" value="1"/>
</dbReference>
<dbReference type="Pfam" id="PF25137">
    <property type="entry name" value="ADH_Fe_C"/>
    <property type="match status" value="1"/>
</dbReference>
<dbReference type="OrthoDB" id="9801156at2"/>
<keyword evidence="2" id="KW-0560">Oxidoreductase</keyword>
<dbReference type="InterPro" id="IPR056798">
    <property type="entry name" value="ADH_Fe_C"/>
</dbReference>
<dbReference type="EMBL" id="JTDV01000001">
    <property type="protein sequence ID" value="KJD34326.1"/>
    <property type="molecule type" value="Genomic_DNA"/>
</dbReference>
<comment type="similarity">
    <text evidence="1">Belongs to the iron-containing alcohol dehydrogenase family.</text>
</comment>
<comment type="caution">
    <text evidence="5">The sequence shown here is derived from an EMBL/GenBank/DDBJ whole genome shotgun (WGS) entry which is preliminary data.</text>
</comment>
<dbReference type="GO" id="GO:0004022">
    <property type="term" value="F:alcohol dehydrogenase (NAD+) activity"/>
    <property type="evidence" value="ECO:0007669"/>
    <property type="project" value="TreeGrafter"/>
</dbReference>
<reference evidence="5 6" key="1">
    <citation type="journal article" date="2015" name="Antonie Van Leeuwenhoek">
        <title>Tamlana nanhaiensis sp. nov., isolated from surface seawater collected from the South China Sea.</title>
        <authorList>
            <person name="Liu X."/>
            <person name="Lai Q."/>
            <person name="Du Y."/>
            <person name="Li G."/>
            <person name="Sun F."/>
            <person name="Shao Z."/>
        </authorList>
    </citation>
    <scope>NUCLEOTIDE SEQUENCE [LARGE SCALE GENOMIC DNA]</scope>
    <source>
        <strain evidence="5 6">FHC16</strain>
    </source>
</reference>
<dbReference type="FunFam" id="3.40.50.1970:FF:000003">
    <property type="entry name" value="Alcohol dehydrogenase, iron-containing"/>
    <property type="match status" value="1"/>
</dbReference>
<feature type="domain" description="Fe-containing alcohol dehydrogenase-like C-terminal" evidence="4">
    <location>
        <begin position="187"/>
        <end position="381"/>
    </location>
</feature>
<name>A0A0D7W5C7_9FLAO</name>
<dbReference type="Gene3D" id="1.20.1090.10">
    <property type="entry name" value="Dehydroquinate synthase-like - alpha domain"/>
    <property type="match status" value="1"/>
</dbReference>
<evidence type="ECO:0000256" key="1">
    <source>
        <dbReference type="ARBA" id="ARBA00007358"/>
    </source>
</evidence>
<accession>A0A0D7W5C7</accession>
<dbReference type="Gene3D" id="3.40.50.1970">
    <property type="match status" value="1"/>
</dbReference>